<protein>
    <submittedName>
        <fullName evidence="2">Uncharacterized protein</fullName>
    </submittedName>
</protein>
<keyword evidence="3" id="KW-1185">Reference proteome</keyword>
<keyword evidence="1" id="KW-0812">Transmembrane</keyword>
<evidence type="ECO:0000313" key="3">
    <source>
        <dbReference type="Proteomes" id="UP000091820"/>
    </source>
</evidence>
<evidence type="ECO:0000256" key="1">
    <source>
        <dbReference type="SAM" id="Phobius"/>
    </source>
</evidence>
<dbReference type="VEuPathDB" id="VectorBase:GBRI021249"/>
<feature type="transmembrane region" description="Helical" evidence="1">
    <location>
        <begin position="6"/>
        <end position="23"/>
    </location>
</feature>
<sequence>MGIPVHTLNVVVLMVFTWSSMKLRRRLTAISSSETGLFHHHHHRCFFKVLLRHRKHFYWFTLFILHLISSLPRQFLFWNPFLFYVFYVSDALRLPANYRCRRNSLDIHNL</sequence>
<keyword evidence="1" id="KW-0472">Membrane</keyword>
<name>A0A1A9WIQ4_9MUSC</name>
<feature type="transmembrane region" description="Helical" evidence="1">
    <location>
        <begin position="57"/>
        <end position="75"/>
    </location>
</feature>
<dbReference type="Proteomes" id="UP000091820">
    <property type="component" value="Unassembled WGS sequence"/>
</dbReference>
<proteinExistence type="predicted"/>
<reference evidence="2" key="2">
    <citation type="submission" date="2020-05" db="UniProtKB">
        <authorList>
            <consortium name="EnsemblMetazoa"/>
        </authorList>
    </citation>
    <scope>IDENTIFICATION</scope>
    <source>
        <strain evidence="2">IAEA</strain>
    </source>
</reference>
<dbReference type="AlphaFoldDB" id="A0A1A9WIQ4"/>
<dbReference type="EnsemblMetazoa" id="GBRI021249-RA">
    <property type="protein sequence ID" value="GBRI021249-PA"/>
    <property type="gene ID" value="GBRI021249"/>
</dbReference>
<accession>A0A1A9WIQ4</accession>
<evidence type="ECO:0000313" key="2">
    <source>
        <dbReference type="EnsemblMetazoa" id="GBRI021249-PA"/>
    </source>
</evidence>
<reference evidence="3" key="1">
    <citation type="submission" date="2014-03" db="EMBL/GenBank/DDBJ databases">
        <authorList>
            <person name="Aksoy S."/>
            <person name="Warren W."/>
            <person name="Wilson R.K."/>
        </authorList>
    </citation>
    <scope>NUCLEOTIDE SEQUENCE [LARGE SCALE GENOMIC DNA]</scope>
    <source>
        <strain evidence="3">IAEA</strain>
    </source>
</reference>
<keyword evidence="1" id="KW-1133">Transmembrane helix</keyword>
<organism evidence="2 3">
    <name type="scientific">Glossina brevipalpis</name>
    <dbReference type="NCBI Taxonomy" id="37001"/>
    <lineage>
        <taxon>Eukaryota</taxon>
        <taxon>Metazoa</taxon>
        <taxon>Ecdysozoa</taxon>
        <taxon>Arthropoda</taxon>
        <taxon>Hexapoda</taxon>
        <taxon>Insecta</taxon>
        <taxon>Pterygota</taxon>
        <taxon>Neoptera</taxon>
        <taxon>Endopterygota</taxon>
        <taxon>Diptera</taxon>
        <taxon>Brachycera</taxon>
        <taxon>Muscomorpha</taxon>
        <taxon>Hippoboscoidea</taxon>
        <taxon>Glossinidae</taxon>
        <taxon>Glossina</taxon>
    </lineage>
</organism>